<dbReference type="PANTHER" id="PTHR12840:SF1">
    <property type="entry name" value="NADH DEHYDROGENASE [UBIQUINONE] 1 BETA SUBCOMPLEX SUBUNIT 8, MITOCHONDRIAL"/>
    <property type="match status" value="1"/>
</dbReference>
<dbReference type="EMBL" id="UXSR01000258">
    <property type="protein sequence ID" value="VDD75838.1"/>
    <property type="molecule type" value="Genomic_DNA"/>
</dbReference>
<proteinExistence type="predicted"/>
<name>A0A0R3U568_MESCO</name>
<dbReference type="WBParaSite" id="MCU_007207-RA">
    <property type="protein sequence ID" value="MCU_007207-RA"/>
    <property type="gene ID" value="MCU_007207"/>
</dbReference>
<dbReference type="PANTHER" id="PTHR12840">
    <property type="entry name" value="NADH-UBIQUINONE OXIDOREDUCTASE ASHI SUBUNIT"/>
    <property type="match status" value="1"/>
</dbReference>
<dbReference type="Pfam" id="PF05821">
    <property type="entry name" value="NDUF_B8"/>
    <property type="match status" value="1"/>
</dbReference>
<accession>A0A0R3U568</accession>
<evidence type="ECO:0000313" key="3">
    <source>
        <dbReference type="WBParaSite" id="MCU_007207-RA"/>
    </source>
</evidence>
<dbReference type="InterPro" id="IPR008699">
    <property type="entry name" value="NDUFB8"/>
</dbReference>
<dbReference type="STRING" id="53468.A0A0R3U568"/>
<evidence type="ECO:0000313" key="1">
    <source>
        <dbReference type="EMBL" id="VDD75838.1"/>
    </source>
</evidence>
<dbReference type="GO" id="GO:0005739">
    <property type="term" value="C:mitochondrion"/>
    <property type="evidence" value="ECO:0007669"/>
    <property type="project" value="InterPro"/>
</dbReference>
<dbReference type="Proteomes" id="UP000267029">
    <property type="component" value="Unassembled WGS sequence"/>
</dbReference>
<evidence type="ECO:0000313" key="2">
    <source>
        <dbReference type="Proteomes" id="UP000267029"/>
    </source>
</evidence>
<dbReference type="AlphaFoldDB" id="A0A0R3U568"/>
<protein>
    <submittedName>
        <fullName evidence="3">NADH dehydrogenase [ubiquinone] 1 beta subcomplex subunit 8, mitochondrial</fullName>
    </submittedName>
</protein>
<dbReference type="OrthoDB" id="2014058at2759"/>
<organism evidence="3">
    <name type="scientific">Mesocestoides corti</name>
    <name type="common">Flatworm</name>
    <dbReference type="NCBI Taxonomy" id="53468"/>
    <lineage>
        <taxon>Eukaryota</taxon>
        <taxon>Metazoa</taxon>
        <taxon>Spiralia</taxon>
        <taxon>Lophotrochozoa</taxon>
        <taxon>Platyhelminthes</taxon>
        <taxon>Cestoda</taxon>
        <taxon>Eucestoda</taxon>
        <taxon>Cyclophyllidea</taxon>
        <taxon>Mesocestoididae</taxon>
        <taxon>Mesocestoides</taxon>
    </lineage>
</organism>
<reference evidence="3" key="2">
    <citation type="submission" date="2019-11" db="UniProtKB">
        <authorList>
            <consortium name="WormBaseParasite"/>
        </authorList>
    </citation>
    <scope>IDENTIFICATION</scope>
</reference>
<keyword evidence="2" id="KW-1185">Reference proteome</keyword>
<reference evidence="1 2" key="1">
    <citation type="submission" date="2018-10" db="EMBL/GenBank/DDBJ databases">
        <authorList>
            <consortium name="Pathogen Informatics"/>
        </authorList>
    </citation>
    <scope>NUCLEOTIDE SEQUENCE [LARGE SCALE GENOMIC DNA]</scope>
</reference>
<gene>
    <name evidence="1" type="ORF">MCOS_LOCUS1841</name>
</gene>
<sequence length="175" mass="20827">MALISRTGNFLRAVLPLTSQKNFACWHIDWKPKPFPTTPAQREAAAKRYGLLPEDYKPYDDDGTAPGDYPNLEHFNELHRDPYEHYDYGYVKRNYNEPIPWKWEFYSSTGHDDYQQWLRYNEPAWLTFLKFLAPVLIMGPILYISEQYKLFPPMLPKQYPFNGRDNYTFEPAESD</sequence>